<evidence type="ECO:0000259" key="6">
    <source>
        <dbReference type="Pfam" id="PF25967"/>
    </source>
</evidence>
<feature type="domain" description="Multidrug resistance protein MdtA-like barrel-sandwich hybrid" evidence="4">
    <location>
        <begin position="57"/>
        <end position="197"/>
    </location>
</feature>
<dbReference type="GO" id="GO:0005886">
    <property type="term" value="C:plasma membrane"/>
    <property type="evidence" value="ECO:0007669"/>
    <property type="project" value="UniProtKB-SubCell"/>
</dbReference>
<dbReference type="InterPro" id="IPR006143">
    <property type="entry name" value="RND_pump_MFP"/>
</dbReference>
<dbReference type="EMBL" id="CP002209">
    <property type="protein sequence ID" value="ADN76989.1"/>
    <property type="molecule type" value="Genomic_DNA"/>
</dbReference>
<feature type="domain" description="Multidrug resistance protein MdtA-like C-terminal permuted SH3" evidence="6">
    <location>
        <begin position="297"/>
        <end position="356"/>
    </location>
</feature>
<feature type="domain" description="Multidrug resistance protein MdtA-like beta-barrel" evidence="5">
    <location>
        <begin position="201"/>
        <end position="289"/>
    </location>
</feature>
<dbReference type="Pfam" id="PF25917">
    <property type="entry name" value="BSH_RND"/>
    <property type="match status" value="1"/>
</dbReference>
<dbReference type="Gene3D" id="2.40.30.170">
    <property type="match status" value="1"/>
</dbReference>
<dbReference type="GeneID" id="67183007"/>
<name>E1SRR8_FERBD</name>
<dbReference type="PROSITE" id="PS51257">
    <property type="entry name" value="PROKAR_LIPOPROTEIN"/>
    <property type="match status" value="1"/>
</dbReference>
<accession>E1SRR8</accession>
<comment type="subcellular location">
    <subcellularLocation>
        <location evidence="1">Cell inner membrane</location>
        <topology evidence="1">Lipid-anchor</topology>
    </subcellularLocation>
</comment>
<dbReference type="InterPro" id="IPR058625">
    <property type="entry name" value="MdtA-like_BSH"/>
</dbReference>
<dbReference type="Gene3D" id="1.10.287.470">
    <property type="entry name" value="Helix hairpin bin"/>
    <property type="match status" value="1"/>
</dbReference>
<dbReference type="AlphaFoldDB" id="E1SRR8"/>
<dbReference type="GO" id="GO:0046677">
    <property type="term" value="P:response to antibiotic"/>
    <property type="evidence" value="ECO:0007669"/>
    <property type="project" value="TreeGrafter"/>
</dbReference>
<dbReference type="NCBIfam" id="TIGR01730">
    <property type="entry name" value="RND_mfp"/>
    <property type="match status" value="1"/>
</dbReference>
<feature type="domain" description="Multidrug resistance protein MdtA-like alpha-helical hairpin" evidence="3">
    <location>
        <begin position="97"/>
        <end position="166"/>
    </location>
</feature>
<dbReference type="Gene3D" id="2.40.50.100">
    <property type="match status" value="1"/>
</dbReference>
<dbReference type="SUPFAM" id="SSF111369">
    <property type="entry name" value="HlyD-like secretion proteins"/>
    <property type="match status" value="1"/>
</dbReference>
<dbReference type="STRING" id="550540.Fbal_2787"/>
<sequence length="379" mass="41691">MRRIQVAVGMIGLLLAGCGKVANQPDLPPPSVQVKAVMLEQVRPSAEFVGRTQAFEDVHIQAQVSGQLVQRHFTEGDKVAKGDLLFSLDPEPFQAEVNQANAVLAQAEAARDVAVINWERGKRLHPEGVISDTDMDELTSRKLQAEAQVVQATAALDAAALQLNYAQVRAPIDGRISNAFVSTGDLITPQTQLATLVQSDPFWVTFQASEREMASARTLIRENPEESLRLSDLEVGMRMPDGEMFEQTGFIDFVDNRVDAATGTVNMRAKFQNPDGWVLPGMYVTLVIQPQQTAPRLLVPQASVQEDQQGRYVMVLNDDNTVQKRMVTLGQRYGIQWAVLEGLEEGEQIVVEGLQKIRPGAVVKPVVQEVQPFSQGAQR</sequence>
<dbReference type="Proteomes" id="UP000006683">
    <property type="component" value="Chromosome"/>
</dbReference>
<dbReference type="InterPro" id="IPR058626">
    <property type="entry name" value="MdtA-like_b-barrel"/>
</dbReference>
<evidence type="ECO:0000313" key="8">
    <source>
        <dbReference type="Proteomes" id="UP000006683"/>
    </source>
</evidence>
<dbReference type="PANTHER" id="PTHR30158">
    <property type="entry name" value="ACRA/E-RELATED COMPONENT OF DRUG EFFLUX TRANSPORTER"/>
    <property type="match status" value="1"/>
</dbReference>
<protein>
    <submittedName>
        <fullName evidence="7">Efflux transporter, RND family, MFP subunit</fullName>
    </submittedName>
</protein>
<dbReference type="eggNOG" id="COG0845">
    <property type="taxonomic scope" value="Bacteria"/>
</dbReference>
<dbReference type="InterPro" id="IPR058624">
    <property type="entry name" value="MdtA-like_HH"/>
</dbReference>
<dbReference type="Pfam" id="PF25967">
    <property type="entry name" value="RND-MFP_C"/>
    <property type="match status" value="1"/>
</dbReference>
<evidence type="ECO:0000313" key="7">
    <source>
        <dbReference type="EMBL" id="ADN76989.1"/>
    </source>
</evidence>
<gene>
    <name evidence="7" type="ordered locus">Fbal_2787</name>
</gene>
<evidence type="ECO:0000256" key="1">
    <source>
        <dbReference type="ARBA" id="ARBA00004519"/>
    </source>
</evidence>
<dbReference type="KEGG" id="fbl:Fbal_2787"/>
<dbReference type="HOGENOM" id="CLU_018816_2_1_6"/>
<proteinExistence type="inferred from homology"/>
<dbReference type="InterPro" id="IPR058627">
    <property type="entry name" value="MdtA-like_C"/>
</dbReference>
<evidence type="ECO:0000259" key="3">
    <source>
        <dbReference type="Pfam" id="PF25876"/>
    </source>
</evidence>
<evidence type="ECO:0000256" key="2">
    <source>
        <dbReference type="ARBA" id="ARBA00009477"/>
    </source>
</evidence>
<organism evidence="7 8">
    <name type="scientific">Ferrimonas balearica (strain DSM 9799 / CCM 4581 / KCTC 23876 / PAT)</name>
    <dbReference type="NCBI Taxonomy" id="550540"/>
    <lineage>
        <taxon>Bacteria</taxon>
        <taxon>Pseudomonadati</taxon>
        <taxon>Pseudomonadota</taxon>
        <taxon>Gammaproteobacteria</taxon>
        <taxon>Alteromonadales</taxon>
        <taxon>Ferrimonadaceae</taxon>
        <taxon>Ferrimonas</taxon>
    </lineage>
</organism>
<dbReference type="RefSeq" id="WP_013346295.1">
    <property type="nucleotide sequence ID" value="NC_014541.1"/>
</dbReference>
<dbReference type="GO" id="GO:0022857">
    <property type="term" value="F:transmembrane transporter activity"/>
    <property type="evidence" value="ECO:0007669"/>
    <property type="project" value="InterPro"/>
</dbReference>
<keyword evidence="8" id="KW-1185">Reference proteome</keyword>
<dbReference type="OrthoDB" id="9800613at2"/>
<dbReference type="FunFam" id="2.40.420.20:FF:000001">
    <property type="entry name" value="Efflux RND transporter periplasmic adaptor subunit"/>
    <property type="match status" value="1"/>
</dbReference>
<dbReference type="Pfam" id="PF25944">
    <property type="entry name" value="Beta-barrel_RND"/>
    <property type="match status" value="1"/>
</dbReference>
<reference evidence="7 8" key="1">
    <citation type="journal article" date="2010" name="Stand. Genomic Sci.">
        <title>Complete genome sequence of Ferrimonas balearica type strain (PAT).</title>
        <authorList>
            <person name="Nolan M."/>
            <person name="Sikorski J."/>
            <person name="Davenport K."/>
            <person name="Lucas S."/>
            <person name="Glavina Del Rio T."/>
            <person name="Tice H."/>
            <person name="Cheng J."/>
            <person name="Goodwin L."/>
            <person name="Pitluck S."/>
            <person name="Liolios K."/>
            <person name="Ivanova N."/>
            <person name="Mavromatis K."/>
            <person name="Ovchinnikova G."/>
            <person name="Pati A."/>
            <person name="Chen A."/>
            <person name="Palaniappan K."/>
            <person name="Land M."/>
            <person name="Hauser L."/>
            <person name="Chang Y."/>
            <person name="Jeffries C."/>
            <person name="Tapia R."/>
            <person name="Brettin T."/>
            <person name="Detter J."/>
            <person name="Han C."/>
            <person name="Yasawong M."/>
            <person name="Rohde M."/>
            <person name="Tindall B."/>
            <person name="Goker M."/>
            <person name="Woyke T."/>
            <person name="Bristow J."/>
            <person name="Eisen J."/>
            <person name="Markowitz V."/>
            <person name="Hugenholtz P."/>
            <person name="Kyrpides N."/>
            <person name="Klenk H."/>
            <person name="Lapidus A."/>
        </authorList>
    </citation>
    <scope>NUCLEOTIDE SEQUENCE [LARGE SCALE GENOMIC DNA]</scope>
    <source>
        <strain evidence="8">DSM 9799 / CCM 4581 / KCTC 23876 / PAT</strain>
    </source>
</reference>
<evidence type="ECO:0000259" key="4">
    <source>
        <dbReference type="Pfam" id="PF25917"/>
    </source>
</evidence>
<evidence type="ECO:0000259" key="5">
    <source>
        <dbReference type="Pfam" id="PF25944"/>
    </source>
</evidence>
<dbReference type="Pfam" id="PF25876">
    <property type="entry name" value="HH_MFP_RND"/>
    <property type="match status" value="1"/>
</dbReference>
<comment type="similarity">
    <text evidence="2">Belongs to the membrane fusion protein (MFP) (TC 8.A.1) family.</text>
</comment>
<dbReference type="Gene3D" id="2.40.420.20">
    <property type="match status" value="1"/>
</dbReference>